<keyword evidence="1" id="KW-0805">Transcription regulation</keyword>
<dbReference type="PANTHER" id="PTHR30055:SF149">
    <property type="entry name" value="TETR-FAMILY TRANSCRIPTIONAL REGULATOR"/>
    <property type="match status" value="1"/>
</dbReference>
<dbReference type="InterPro" id="IPR001647">
    <property type="entry name" value="HTH_TetR"/>
</dbReference>
<dbReference type="Pfam" id="PF00440">
    <property type="entry name" value="TetR_N"/>
    <property type="match status" value="1"/>
</dbReference>
<dbReference type="PRINTS" id="PR00455">
    <property type="entry name" value="HTHTETR"/>
</dbReference>
<organism evidence="6 7">
    <name type="scientific">Amycolatopsis albispora</name>
    <dbReference type="NCBI Taxonomy" id="1804986"/>
    <lineage>
        <taxon>Bacteria</taxon>
        <taxon>Bacillati</taxon>
        <taxon>Actinomycetota</taxon>
        <taxon>Actinomycetes</taxon>
        <taxon>Pseudonocardiales</taxon>
        <taxon>Pseudonocardiaceae</taxon>
        <taxon>Amycolatopsis</taxon>
    </lineage>
</organism>
<dbReference type="PROSITE" id="PS01081">
    <property type="entry name" value="HTH_TETR_1"/>
    <property type="match status" value="1"/>
</dbReference>
<dbReference type="RefSeq" id="WP_113690520.1">
    <property type="nucleotide sequence ID" value="NZ_CP015163.1"/>
</dbReference>
<protein>
    <recommendedName>
        <fullName evidence="5">HTH tetR-type domain-containing protein</fullName>
    </recommendedName>
</protein>
<dbReference type="OrthoDB" id="9796019at2"/>
<feature type="domain" description="HTH tetR-type" evidence="5">
    <location>
        <begin position="10"/>
        <end position="70"/>
    </location>
</feature>
<dbReference type="SUPFAM" id="SSF46689">
    <property type="entry name" value="Homeodomain-like"/>
    <property type="match status" value="1"/>
</dbReference>
<dbReference type="PANTHER" id="PTHR30055">
    <property type="entry name" value="HTH-TYPE TRANSCRIPTIONAL REGULATOR RUTR"/>
    <property type="match status" value="1"/>
</dbReference>
<proteinExistence type="predicted"/>
<dbReference type="InterPro" id="IPR036271">
    <property type="entry name" value="Tet_transcr_reg_TetR-rel_C_sf"/>
</dbReference>
<dbReference type="PROSITE" id="PS50977">
    <property type="entry name" value="HTH_TETR_2"/>
    <property type="match status" value="1"/>
</dbReference>
<evidence type="ECO:0000259" key="5">
    <source>
        <dbReference type="PROSITE" id="PS50977"/>
    </source>
</evidence>
<dbReference type="GO" id="GO:0003700">
    <property type="term" value="F:DNA-binding transcription factor activity"/>
    <property type="evidence" value="ECO:0007669"/>
    <property type="project" value="TreeGrafter"/>
</dbReference>
<dbReference type="GO" id="GO:0000976">
    <property type="term" value="F:transcription cis-regulatory region binding"/>
    <property type="evidence" value="ECO:0007669"/>
    <property type="project" value="TreeGrafter"/>
</dbReference>
<accession>A0A344KZK9</accession>
<gene>
    <name evidence="6" type="ORF">A4R43_00800</name>
</gene>
<dbReference type="Proteomes" id="UP000250434">
    <property type="component" value="Chromosome"/>
</dbReference>
<dbReference type="InterPro" id="IPR050109">
    <property type="entry name" value="HTH-type_TetR-like_transc_reg"/>
</dbReference>
<keyword evidence="2 4" id="KW-0238">DNA-binding</keyword>
<dbReference type="Gene3D" id="1.10.357.10">
    <property type="entry name" value="Tetracycline Repressor, domain 2"/>
    <property type="match status" value="1"/>
</dbReference>
<name>A0A344KZK9_9PSEU</name>
<evidence type="ECO:0000313" key="6">
    <source>
        <dbReference type="EMBL" id="AXB41233.1"/>
    </source>
</evidence>
<keyword evidence="7" id="KW-1185">Reference proteome</keyword>
<dbReference type="SUPFAM" id="SSF48498">
    <property type="entry name" value="Tetracyclin repressor-like, C-terminal domain"/>
    <property type="match status" value="1"/>
</dbReference>
<dbReference type="InterPro" id="IPR011075">
    <property type="entry name" value="TetR_C"/>
</dbReference>
<dbReference type="InterPro" id="IPR023772">
    <property type="entry name" value="DNA-bd_HTH_TetR-type_CS"/>
</dbReference>
<dbReference type="KEGG" id="aab:A4R43_00800"/>
<keyword evidence="3" id="KW-0804">Transcription</keyword>
<dbReference type="EMBL" id="CP015163">
    <property type="protein sequence ID" value="AXB41233.1"/>
    <property type="molecule type" value="Genomic_DNA"/>
</dbReference>
<evidence type="ECO:0000256" key="3">
    <source>
        <dbReference type="ARBA" id="ARBA00023163"/>
    </source>
</evidence>
<dbReference type="AlphaFoldDB" id="A0A344KZK9"/>
<dbReference type="Pfam" id="PF16859">
    <property type="entry name" value="TetR_C_11"/>
    <property type="match status" value="1"/>
</dbReference>
<dbReference type="Gene3D" id="1.10.10.60">
    <property type="entry name" value="Homeodomain-like"/>
    <property type="match status" value="1"/>
</dbReference>
<feature type="DNA-binding region" description="H-T-H motif" evidence="4">
    <location>
        <begin position="33"/>
        <end position="52"/>
    </location>
</feature>
<evidence type="ECO:0000313" key="7">
    <source>
        <dbReference type="Proteomes" id="UP000250434"/>
    </source>
</evidence>
<evidence type="ECO:0000256" key="1">
    <source>
        <dbReference type="ARBA" id="ARBA00023015"/>
    </source>
</evidence>
<sequence length="196" mass="21347">MTTARLRGGQARLDELLTATIDVLRETGYDRLTIDAVAARARASKATVYRRWPSKAALVVAAFTRAVQQHSPPPETGSLREDLLAVLGGLMAELDRLGDVVTGLVGELRRSPDLAEAMRTDFIATRRATMMHVFEAARARGEIDGNAALDTIWYLGPALVFFRTLLLGEPVDAAFAAHVADDIVLPLLRPAEITRE</sequence>
<evidence type="ECO:0000256" key="4">
    <source>
        <dbReference type="PROSITE-ProRule" id="PRU00335"/>
    </source>
</evidence>
<dbReference type="InterPro" id="IPR009057">
    <property type="entry name" value="Homeodomain-like_sf"/>
</dbReference>
<evidence type="ECO:0000256" key="2">
    <source>
        <dbReference type="ARBA" id="ARBA00023125"/>
    </source>
</evidence>
<reference evidence="6 7" key="1">
    <citation type="submission" date="2016-04" db="EMBL/GenBank/DDBJ databases">
        <title>Complete genome sequence and analysis of deep-sea sediment isolate, Amycolatopsis sp. WP1.</title>
        <authorList>
            <person name="Wang H."/>
            <person name="Chen S."/>
            <person name="Wu Q."/>
        </authorList>
    </citation>
    <scope>NUCLEOTIDE SEQUENCE [LARGE SCALE GENOMIC DNA]</scope>
    <source>
        <strain evidence="6 7">WP1</strain>
    </source>
</reference>